<name>A0A9P3UK92_LYOSH</name>
<evidence type="ECO:0000259" key="2">
    <source>
        <dbReference type="PROSITE" id="PS50405"/>
    </source>
</evidence>
<comment type="caution">
    <text evidence="3">The sequence shown here is derived from an EMBL/GenBank/DDBJ whole genome shotgun (WGS) entry which is preliminary data.</text>
</comment>
<evidence type="ECO:0000256" key="1">
    <source>
        <dbReference type="SAM" id="MobiDB-lite"/>
    </source>
</evidence>
<gene>
    <name evidence="3" type="ORF">LshimejAT787_0111240</name>
</gene>
<dbReference type="InterPro" id="IPR036249">
    <property type="entry name" value="Thioredoxin-like_sf"/>
</dbReference>
<sequence>MASIVVPASDAGRNAANAPKSDTGKQHHKQCTGVALETAKQHQKPQDITLSLRFLTNTVSPRIDFELRGANPLRCFCGADEVDPYAKPQELLDISPKGLVPAIKLNNFNPPRGLYESTVIMEYLEDLASLTTKRSLLPTRSNPYSRALARLQSDHVNRTLVPAFYRYLQAQTEREQVAMGKEFHAAIEGLVELLERAEREVVRWDGAAVGEGEKRVRALGLGLWIEGGDLGWTDVMAGPFIFRATNVLKHYKGFTMPTGTKFDAWLRRLFNHPSFKATCSTEDLYLDSYERYAFNRANTSQVATAINEGRSLP</sequence>
<dbReference type="AlphaFoldDB" id="A0A9P3UK92"/>
<dbReference type="Gene3D" id="3.40.30.10">
    <property type="entry name" value="Glutaredoxin"/>
    <property type="match status" value="1"/>
</dbReference>
<accession>A0A9P3UK92</accession>
<dbReference type="Gene3D" id="1.20.1050.10">
    <property type="match status" value="1"/>
</dbReference>
<dbReference type="InterPro" id="IPR004045">
    <property type="entry name" value="Glutathione_S-Trfase_N"/>
</dbReference>
<dbReference type="PANTHER" id="PTHR43968">
    <property type="match status" value="1"/>
</dbReference>
<organism evidence="3 4">
    <name type="scientific">Lyophyllum shimeji</name>
    <name type="common">Hon-shimeji</name>
    <name type="synonym">Tricholoma shimeji</name>
    <dbReference type="NCBI Taxonomy" id="47721"/>
    <lineage>
        <taxon>Eukaryota</taxon>
        <taxon>Fungi</taxon>
        <taxon>Dikarya</taxon>
        <taxon>Basidiomycota</taxon>
        <taxon>Agaricomycotina</taxon>
        <taxon>Agaricomycetes</taxon>
        <taxon>Agaricomycetidae</taxon>
        <taxon>Agaricales</taxon>
        <taxon>Tricholomatineae</taxon>
        <taxon>Lyophyllaceae</taxon>
        <taxon>Lyophyllum</taxon>
    </lineage>
</organism>
<dbReference type="SUPFAM" id="SSF47616">
    <property type="entry name" value="GST C-terminal domain-like"/>
    <property type="match status" value="1"/>
</dbReference>
<dbReference type="PANTHER" id="PTHR43968:SF6">
    <property type="entry name" value="GLUTATHIONE S-TRANSFERASE OMEGA"/>
    <property type="match status" value="1"/>
</dbReference>
<evidence type="ECO:0000313" key="3">
    <source>
        <dbReference type="EMBL" id="GLB34240.1"/>
    </source>
</evidence>
<feature type="region of interest" description="Disordered" evidence="1">
    <location>
        <begin position="1"/>
        <end position="27"/>
    </location>
</feature>
<evidence type="ECO:0000313" key="4">
    <source>
        <dbReference type="Proteomes" id="UP001063166"/>
    </source>
</evidence>
<dbReference type="PROSITE" id="PS50405">
    <property type="entry name" value="GST_CTER"/>
    <property type="match status" value="1"/>
</dbReference>
<dbReference type="Pfam" id="PF13409">
    <property type="entry name" value="GST_N_2"/>
    <property type="match status" value="1"/>
</dbReference>
<feature type="domain" description="GST C-terminal" evidence="2">
    <location>
        <begin position="142"/>
        <end position="294"/>
    </location>
</feature>
<keyword evidence="4" id="KW-1185">Reference proteome</keyword>
<protein>
    <submittedName>
        <fullName evidence="3">Glutathione S-transferase, N-terminal domain</fullName>
    </submittedName>
</protein>
<proteinExistence type="predicted"/>
<dbReference type="GO" id="GO:0005737">
    <property type="term" value="C:cytoplasm"/>
    <property type="evidence" value="ECO:0007669"/>
    <property type="project" value="TreeGrafter"/>
</dbReference>
<dbReference type="OrthoDB" id="4951845at2759"/>
<dbReference type="InterPro" id="IPR036282">
    <property type="entry name" value="Glutathione-S-Trfase_C_sf"/>
</dbReference>
<dbReference type="Proteomes" id="UP001063166">
    <property type="component" value="Unassembled WGS sequence"/>
</dbReference>
<dbReference type="InterPro" id="IPR010987">
    <property type="entry name" value="Glutathione-S-Trfase_C-like"/>
</dbReference>
<dbReference type="InterPro" id="IPR050983">
    <property type="entry name" value="GST_Omega/HSP26"/>
</dbReference>
<reference evidence="3" key="1">
    <citation type="submission" date="2022-07" db="EMBL/GenBank/DDBJ databases">
        <title>The genome of Lyophyllum shimeji provides insight into the initial evolution of ectomycorrhizal fungal genome.</title>
        <authorList>
            <person name="Kobayashi Y."/>
            <person name="Shibata T."/>
            <person name="Hirakawa H."/>
            <person name="Shigenobu S."/>
            <person name="Nishiyama T."/>
            <person name="Yamada A."/>
            <person name="Hasebe M."/>
            <person name="Kawaguchi M."/>
        </authorList>
    </citation>
    <scope>NUCLEOTIDE SEQUENCE</scope>
    <source>
        <strain evidence="3">AT787</strain>
    </source>
</reference>
<dbReference type="SUPFAM" id="SSF52833">
    <property type="entry name" value="Thioredoxin-like"/>
    <property type="match status" value="1"/>
</dbReference>
<dbReference type="EMBL" id="BRPK01000001">
    <property type="protein sequence ID" value="GLB34240.1"/>
    <property type="molecule type" value="Genomic_DNA"/>
</dbReference>